<dbReference type="InterPro" id="IPR013087">
    <property type="entry name" value="Znf_C2H2_type"/>
</dbReference>
<protein>
    <recommendedName>
        <fullName evidence="10">C2H2-type domain-containing protein</fullName>
    </recommendedName>
</protein>
<dbReference type="Pfam" id="PF00096">
    <property type="entry name" value="zf-C2H2"/>
    <property type="match status" value="1"/>
</dbReference>
<keyword evidence="12" id="KW-1185">Reference proteome</keyword>
<dbReference type="PROSITE" id="PS50157">
    <property type="entry name" value="ZINC_FINGER_C2H2_2"/>
    <property type="match status" value="2"/>
</dbReference>
<dbReference type="GO" id="GO:0008270">
    <property type="term" value="F:zinc ion binding"/>
    <property type="evidence" value="ECO:0007669"/>
    <property type="project" value="UniProtKB-KW"/>
</dbReference>
<reference evidence="11 12" key="2">
    <citation type="submission" date="2016-08" db="EMBL/GenBank/DDBJ databases">
        <title>Pervasive Adenine N6-methylation of Active Genes in Fungi.</title>
        <authorList>
            <consortium name="DOE Joint Genome Institute"/>
            <person name="Mondo S.J."/>
            <person name="Dannebaum R.O."/>
            <person name="Kuo R.C."/>
            <person name="Labutti K."/>
            <person name="Haridas S."/>
            <person name="Kuo A."/>
            <person name="Salamov A."/>
            <person name="Ahrendt S.R."/>
            <person name="Lipzen A."/>
            <person name="Sullivan W."/>
            <person name="Andreopoulos W.B."/>
            <person name="Clum A."/>
            <person name="Lindquist E."/>
            <person name="Daum C."/>
            <person name="Ramamoorthy G.K."/>
            <person name="Gryganskyi A."/>
            <person name="Culley D."/>
            <person name="Magnuson J.K."/>
            <person name="James T.Y."/>
            <person name="O'Malley M.A."/>
            <person name="Stajich J.E."/>
            <person name="Spatafora J.W."/>
            <person name="Visel A."/>
            <person name="Grigoriev I.V."/>
        </authorList>
    </citation>
    <scope>NUCLEOTIDE SEQUENCE [LARGE SCALE GENOMIC DNA]</scope>
    <source>
        <strain evidence="12">finn</strain>
    </source>
</reference>
<dbReference type="GO" id="GO:0045944">
    <property type="term" value="P:positive regulation of transcription by RNA polymerase II"/>
    <property type="evidence" value="ECO:0007669"/>
    <property type="project" value="TreeGrafter"/>
</dbReference>
<evidence type="ECO:0000256" key="9">
    <source>
        <dbReference type="PROSITE-ProRule" id="PRU00042"/>
    </source>
</evidence>
<organism evidence="11 12">
    <name type="scientific">Piromyces finnis</name>
    <dbReference type="NCBI Taxonomy" id="1754191"/>
    <lineage>
        <taxon>Eukaryota</taxon>
        <taxon>Fungi</taxon>
        <taxon>Fungi incertae sedis</taxon>
        <taxon>Chytridiomycota</taxon>
        <taxon>Chytridiomycota incertae sedis</taxon>
        <taxon>Neocallimastigomycetes</taxon>
        <taxon>Neocallimastigales</taxon>
        <taxon>Neocallimastigaceae</taxon>
        <taxon>Piromyces</taxon>
    </lineage>
</organism>
<evidence type="ECO:0000256" key="4">
    <source>
        <dbReference type="ARBA" id="ARBA00022737"/>
    </source>
</evidence>
<feature type="domain" description="C2H2-type" evidence="10">
    <location>
        <begin position="36"/>
        <end position="65"/>
    </location>
</feature>
<comment type="similarity">
    <text evidence="8">Belongs to the pacC/RIM101 family.</text>
</comment>
<dbReference type="InterPro" id="IPR036236">
    <property type="entry name" value="Znf_C2H2_sf"/>
</dbReference>
<keyword evidence="5 9" id="KW-0863">Zinc-finger</keyword>
<dbReference type="SUPFAM" id="SSF57667">
    <property type="entry name" value="beta-beta-alpha zinc fingers"/>
    <property type="match status" value="1"/>
</dbReference>
<evidence type="ECO:0000256" key="7">
    <source>
        <dbReference type="ARBA" id="ARBA00023242"/>
    </source>
</evidence>
<dbReference type="Gene3D" id="3.30.160.60">
    <property type="entry name" value="Classic Zinc Finger"/>
    <property type="match status" value="2"/>
</dbReference>
<dbReference type="PANTHER" id="PTHR47257">
    <property type="entry name" value="PH-RESPONSE TRANSCRIPTION FACTOR PACC/RIM101"/>
    <property type="match status" value="1"/>
</dbReference>
<evidence type="ECO:0000256" key="8">
    <source>
        <dbReference type="ARBA" id="ARBA00038089"/>
    </source>
</evidence>
<sequence>MKDNIPCNIEFETAEFLYKHLCDDHVGRKANNNLCLTCHWNNCNFTKNKRDHITSHLRKHISFKPFVCQICERAFKRPQDLKKHKIIHEEIRIKLQDLKSKLLNTIFKNEI</sequence>
<dbReference type="GO" id="GO:0000981">
    <property type="term" value="F:DNA-binding transcription factor activity, RNA polymerase II-specific"/>
    <property type="evidence" value="ECO:0007669"/>
    <property type="project" value="UniProtKB-ARBA"/>
</dbReference>
<dbReference type="PANTHER" id="PTHR47257:SF1">
    <property type="entry name" value="PH-RESPONSE TRANSCRIPTION FACTOR PACC_RIM101"/>
    <property type="match status" value="1"/>
</dbReference>
<keyword evidence="2" id="KW-0678">Repressor</keyword>
<name>A0A1Y1VKG8_9FUNG</name>
<comment type="caution">
    <text evidence="11">The sequence shown here is derived from an EMBL/GenBank/DDBJ whole genome shotgun (WGS) entry which is preliminary data.</text>
</comment>
<comment type="subcellular location">
    <subcellularLocation>
        <location evidence="1">Nucleus</location>
    </subcellularLocation>
</comment>
<dbReference type="InterPro" id="IPR050806">
    <property type="entry name" value="pacC/RIM101"/>
</dbReference>
<dbReference type="STRING" id="1754191.A0A1Y1VKG8"/>
<dbReference type="Proteomes" id="UP000193719">
    <property type="component" value="Unassembled WGS sequence"/>
</dbReference>
<gene>
    <name evidence="11" type="ORF">BCR36DRAFT_277620</name>
</gene>
<keyword evidence="6" id="KW-0862">Zinc</keyword>
<keyword evidence="7" id="KW-0539">Nucleus</keyword>
<accession>A0A1Y1VKG8</accession>
<evidence type="ECO:0000256" key="3">
    <source>
        <dbReference type="ARBA" id="ARBA00022723"/>
    </source>
</evidence>
<dbReference type="FunFam" id="3.30.160.60:FF:000072">
    <property type="entry name" value="zinc finger protein 143 isoform X1"/>
    <property type="match status" value="1"/>
</dbReference>
<feature type="domain" description="C2H2-type" evidence="10">
    <location>
        <begin position="66"/>
        <end position="93"/>
    </location>
</feature>
<dbReference type="PROSITE" id="PS00028">
    <property type="entry name" value="ZINC_FINGER_C2H2_1"/>
    <property type="match status" value="1"/>
</dbReference>
<dbReference type="OrthoDB" id="6155966at2759"/>
<evidence type="ECO:0000313" key="11">
    <source>
        <dbReference type="EMBL" id="ORX57867.1"/>
    </source>
</evidence>
<evidence type="ECO:0000259" key="10">
    <source>
        <dbReference type="PROSITE" id="PS50157"/>
    </source>
</evidence>
<keyword evidence="4" id="KW-0677">Repeat</keyword>
<dbReference type="AlphaFoldDB" id="A0A1Y1VKG8"/>
<dbReference type="GO" id="GO:0005634">
    <property type="term" value="C:nucleus"/>
    <property type="evidence" value="ECO:0007669"/>
    <property type="project" value="UniProtKB-SubCell"/>
</dbReference>
<evidence type="ECO:0000256" key="5">
    <source>
        <dbReference type="ARBA" id="ARBA00022771"/>
    </source>
</evidence>
<evidence type="ECO:0000256" key="2">
    <source>
        <dbReference type="ARBA" id="ARBA00022491"/>
    </source>
</evidence>
<dbReference type="SMART" id="SM00355">
    <property type="entry name" value="ZnF_C2H2"/>
    <property type="match status" value="2"/>
</dbReference>
<evidence type="ECO:0000256" key="6">
    <source>
        <dbReference type="ARBA" id="ARBA00022833"/>
    </source>
</evidence>
<keyword evidence="3" id="KW-0479">Metal-binding</keyword>
<dbReference type="EMBL" id="MCFH01000005">
    <property type="protein sequence ID" value="ORX57867.1"/>
    <property type="molecule type" value="Genomic_DNA"/>
</dbReference>
<proteinExistence type="inferred from homology"/>
<dbReference type="GO" id="GO:0000978">
    <property type="term" value="F:RNA polymerase II cis-regulatory region sequence-specific DNA binding"/>
    <property type="evidence" value="ECO:0007669"/>
    <property type="project" value="UniProtKB-ARBA"/>
</dbReference>
<evidence type="ECO:0000256" key="1">
    <source>
        <dbReference type="ARBA" id="ARBA00004123"/>
    </source>
</evidence>
<reference evidence="11 12" key="1">
    <citation type="submission" date="2016-08" db="EMBL/GenBank/DDBJ databases">
        <title>Genomes of anaerobic fungi encode conserved fungal cellulosomes for biomass hydrolysis.</title>
        <authorList>
            <consortium name="DOE Joint Genome Institute"/>
            <person name="Haitjema C.H."/>
            <person name="Gilmore S.P."/>
            <person name="Henske J.K."/>
            <person name="Solomon K.V."/>
            <person name="De Groot R."/>
            <person name="Kuo A."/>
            <person name="Mondo S.J."/>
            <person name="Salamov A.A."/>
            <person name="Labutti K."/>
            <person name="Zhao Z."/>
            <person name="Chiniquy J."/>
            <person name="Barry K."/>
            <person name="Brewer H.M."/>
            <person name="Purvine S.O."/>
            <person name="Wright A.T."/>
            <person name="Boxma B."/>
            <person name="Van Alen T."/>
            <person name="Hackstein J.H."/>
            <person name="Baker S.E."/>
            <person name="Grigoriev I.V."/>
            <person name="O'Malley M.A."/>
        </authorList>
    </citation>
    <scope>NUCLEOTIDE SEQUENCE [LARGE SCALE GENOMIC DNA]</scope>
    <source>
        <strain evidence="12">finn</strain>
    </source>
</reference>
<evidence type="ECO:0000313" key="12">
    <source>
        <dbReference type="Proteomes" id="UP000193719"/>
    </source>
</evidence>